<evidence type="ECO:0000256" key="2">
    <source>
        <dbReference type="ARBA" id="ARBA00022670"/>
    </source>
</evidence>
<comment type="cofactor">
    <cofactor evidence="1">
        <name>Zn(2+)</name>
        <dbReference type="ChEBI" id="CHEBI:29105"/>
    </cofactor>
</comment>
<evidence type="ECO:0000256" key="4">
    <source>
        <dbReference type="ARBA" id="ARBA00022801"/>
    </source>
</evidence>
<evidence type="ECO:0000256" key="3">
    <source>
        <dbReference type="ARBA" id="ARBA00022723"/>
    </source>
</evidence>
<dbReference type="Proteomes" id="UP000317078">
    <property type="component" value="Unassembled WGS sequence"/>
</dbReference>
<dbReference type="GO" id="GO:0046872">
    <property type="term" value="F:metal ion binding"/>
    <property type="evidence" value="ECO:0007669"/>
    <property type="project" value="UniProtKB-KW"/>
</dbReference>
<dbReference type="InterPro" id="IPR016047">
    <property type="entry name" value="M23ase_b-sheet_dom"/>
</dbReference>
<evidence type="ECO:0000256" key="6">
    <source>
        <dbReference type="ARBA" id="ARBA00023049"/>
    </source>
</evidence>
<dbReference type="SUPFAM" id="SSF51261">
    <property type="entry name" value="Duplicated hybrid motif"/>
    <property type="match status" value="1"/>
</dbReference>
<name>A0A502GAH5_9PROT</name>
<keyword evidence="3" id="KW-0479">Metal-binding</keyword>
<dbReference type="GO" id="GO:0004222">
    <property type="term" value="F:metalloendopeptidase activity"/>
    <property type="evidence" value="ECO:0007669"/>
    <property type="project" value="TreeGrafter"/>
</dbReference>
<feature type="non-terminal residue" evidence="9">
    <location>
        <position position="1"/>
    </location>
</feature>
<dbReference type="PANTHER" id="PTHR21666">
    <property type="entry name" value="PEPTIDASE-RELATED"/>
    <property type="match status" value="1"/>
</dbReference>
<keyword evidence="5" id="KW-0862">Zinc</keyword>
<dbReference type="OrthoDB" id="9809144at2"/>
<protein>
    <recommendedName>
        <fullName evidence="8">M23ase beta-sheet core domain-containing protein</fullName>
    </recommendedName>
</protein>
<accession>A0A502GAH5</accession>
<evidence type="ECO:0000256" key="5">
    <source>
        <dbReference type="ARBA" id="ARBA00022833"/>
    </source>
</evidence>
<dbReference type="RefSeq" id="WP_140881969.1">
    <property type="nucleotide sequence ID" value="NZ_RCZP01000004.1"/>
</dbReference>
<dbReference type="InterPro" id="IPR011055">
    <property type="entry name" value="Dup_hybrid_motif"/>
</dbReference>
<dbReference type="Gene3D" id="2.70.70.10">
    <property type="entry name" value="Glucose Permease (Domain IIA)"/>
    <property type="match status" value="1"/>
</dbReference>
<dbReference type="AlphaFoldDB" id="A0A502GAH5"/>
<feature type="region of interest" description="Disordered" evidence="7">
    <location>
        <begin position="1"/>
        <end position="82"/>
    </location>
</feature>
<reference evidence="9 10" key="1">
    <citation type="journal article" date="2019" name="Environ. Microbiol.">
        <title>Species interactions and distinct microbial communities in high Arctic permafrost affected cryosols are associated with the CH4 and CO2 gas fluxes.</title>
        <authorList>
            <person name="Altshuler I."/>
            <person name="Hamel J."/>
            <person name="Turney S."/>
            <person name="Magnuson E."/>
            <person name="Levesque R."/>
            <person name="Greer C."/>
            <person name="Whyte L.G."/>
        </authorList>
    </citation>
    <scope>NUCLEOTIDE SEQUENCE [LARGE SCALE GENOMIC DNA]</scope>
    <source>
        <strain evidence="9 10">S9.3B</strain>
    </source>
</reference>
<comment type="caution">
    <text evidence="9">The sequence shown here is derived from an EMBL/GenBank/DDBJ whole genome shotgun (WGS) entry which is preliminary data.</text>
</comment>
<evidence type="ECO:0000259" key="8">
    <source>
        <dbReference type="Pfam" id="PF01551"/>
    </source>
</evidence>
<organism evidence="9 10">
    <name type="scientific">Muricoccus nepalensis</name>
    <dbReference type="NCBI Taxonomy" id="1854500"/>
    <lineage>
        <taxon>Bacteria</taxon>
        <taxon>Pseudomonadati</taxon>
        <taxon>Pseudomonadota</taxon>
        <taxon>Alphaproteobacteria</taxon>
        <taxon>Acetobacterales</taxon>
        <taxon>Roseomonadaceae</taxon>
        <taxon>Muricoccus</taxon>
    </lineage>
</organism>
<dbReference type="EMBL" id="RCZP01000004">
    <property type="protein sequence ID" value="TPG58985.1"/>
    <property type="molecule type" value="Genomic_DNA"/>
</dbReference>
<evidence type="ECO:0000313" key="10">
    <source>
        <dbReference type="Proteomes" id="UP000317078"/>
    </source>
</evidence>
<evidence type="ECO:0000313" key="9">
    <source>
        <dbReference type="EMBL" id="TPG58985.1"/>
    </source>
</evidence>
<sequence length="190" mass="19912">EAREAARAARAREAGARDAAQRERAAQDRAAQERAARDLREADRAAERARASLEDARERAREAATTTRPTRSAPVAGTVQRDFGEGGANGQTWSASPGARVVSPCGGRVVFAGPFRSYGRMLIVDCGGGYHFVLAGLDRLDAEPGQRVLAGEAVGTLGNPGGSGGGRASLYLELRRAGQPVDPGNWTSRG</sequence>
<dbReference type="CDD" id="cd12797">
    <property type="entry name" value="M23_peptidase"/>
    <property type="match status" value="1"/>
</dbReference>
<dbReference type="Pfam" id="PF01551">
    <property type="entry name" value="Peptidase_M23"/>
    <property type="match status" value="1"/>
</dbReference>
<dbReference type="InterPro" id="IPR050570">
    <property type="entry name" value="Cell_wall_metabolism_enzyme"/>
</dbReference>
<keyword evidence="4" id="KW-0378">Hydrolase</keyword>
<gene>
    <name evidence="9" type="ORF">EAH89_06380</name>
</gene>
<keyword evidence="10" id="KW-1185">Reference proteome</keyword>
<dbReference type="PANTHER" id="PTHR21666:SF288">
    <property type="entry name" value="CELL DIVISION PROTEIN YTFB"/>
    <property type="match status" value="1"/>
</dbReference>
<evidence type="ECO:0000256" key="7">
    <source>
        <dbReference type="SAM" id="MobiDB-lite"/>
    </source>
</evidence>
<feature type="compositionally biased region" description="Basic and acidic residues" evidence="7">
    <location>
        <begin position="1"/>
        <end position="62"/>
    </location>
</feature>
<dbReference type="GO" id="GO:0006508">
    <property type="term" value="P:proteolysis"/>
    <property type="evidence" value="ECO:0007669"/>
    <property type="project" value="UniProtKB-KW"/>
</dbReference>
<evidence type="ECO:0000256" key="1">
    <source>
        <dbReference type="ARBA" id="ARBA00001947"/>
    </source>
</evidence>
<keyword evidence="6" id="KW-0482">Metalloprotease</keyword>
<proteinExistence type="predicted"/>
<feature type="domain" description="M23ase beta-sheet core" evidence="8">
    <location>
        <begin position="89"/>
        <end position="183"/>
    </location>
</feature>
<keyword evidence="2" id="KW-0645">Protease</keyword>